<feature type="compositionally biased region" description="Basic and acidic residues" evidence="1">
    <location>
        <begin position="1038"/>
        <end position="1048"/>
    </location>
</feature>
<dbReference type="Proteomes" id="UP000473826">
    <property type="component" value="Unassembled WGS sequence"/>
</dbReference>
<feature type="compositionally biased region" description="Low complexity" evidence="1">
    <location>
        <begin position="1054"/>
        <end position="1064"/>
    </location>
</feature>
<feature type="region of interest" description="Disordered" evidence="1">
    <location>
        <begin position="1728"/>
        <end position="1750"/>
    </location>
</feature>
<name>A0A7D8Z3G3_VANHU</name>
<dbReference type="GO" id="GO:0006113">
    <property type="term" value="P:fermentation"/>
    <property type="evidence" value="ECO:0007669"/>
    <property type="project" value="InterPro"/>
</dbReference>
<evidence type="ECO:0000256" key="1">
    <source>
        <dbReference type="SAM" id="MobiDB-lite"/>
    </source>
</evidence>
<proteinExistence type="predicted"/>
<feature type="region of interest" description="Disordered" evidence="1">
    <location>
        <begin position="18"/>
        <end position="89"/>
    </location>
</feature>
<comment type="caution">
    <text evidence="3">The sequence shown here is derived from an EMBL/GenBank/DDBJ whole genome shotgun (WGS) entry which is preliminary data.</text>
</comment>
<dbReference type="InterPro" id="IPR048636">
    <property type="entry name" value="Csf1_N"/>
</dbReference>
<dbReference type="PANTHER" id="PTHR32085">
    <property type="entry name" value="PROTEIN CSF1"/>
    <property type="match status" value="1"/>
</dbReference>
<feature type="region of interest" description="Disordered" evidence="1">
    <location>
        <begin position="994"/>
        <end position="1064"/>
    </location>
</feature>
<feature type="domain" description="Csf1 N-terminal" evidence="2">
    <location>
        <begin position="1"/>
        <end position="668"/>
    </location>
</feature>
<protein>
    <recommendedName>
        <fullName evidence="2">Csf1 N-terminal domain-containing protein</fullName>
    </recommendedName>
</protein>
<evidence type="ECO:0000313" key="4">
    <source>
        <dbReference type="Proteomes" id="UP000473826"/>
    </source>
</evidence>
<dbReference type="OrthoDB" id="10051416at2759"/>
<dbReference type="PANTHER" id="PTHR32085:SF3">
    <property type="entry name" value="PROTEIN CSF1"/>
    <property type="match status" value="1"/>
</dbReference>
<evidence type="ECO:0000313" key="3">
    <source>
        <dbReference type="EMBL" id="TXT06049.1"/>
    </source>
</evidence>
<accession>A0A7D8Z3G3</accession>
<feature type="compositionally biased region" description="Polar residues" evidence="1">
    <location>
        <begin position="34"/>
        <end position="53"/>
    </location>
</feature>
<feature type="compositionally biased region" description="Low complexity" evidence="1">
    <location>
        <begin position="1001"/>
        <end position="1017"/>
    </location>
</feature>
<dbReference type="InterPro" id="IPR029636">
    <property type="entry name" value="Csf1"/>
</dbReference>
<dbReference type="GO" id="GO:0016020">
    <property type="term" value="C:membrane"/>
    <property type="evidence" value="ECO:0007669"/>
    <property type="project" value="InterPro"/>
</dbReference>
<reference evidence="3 4" key="1">
    <citation type="journal article" date="2019" name="PLoS Genet.">
        <title>Convergent evolution of linked mating-type loci in basidiomycete fungi.</title>
        <authorList>
            <person name="Sun S."/>
            <person name="Coelho M.A."/>
            <person name="Heitman J."/>
            <person name="Nowrousian M."/>
        </authorList>
    </citation>
    <scope>NUCLEOTIDE SEQUENCE [LARGE SCALE GENOMIC DNA]</scope>
    <source>
        <strain evidence="3 4">CBS 4282</strain>
    </source>
</reference>
<gene>
    <name evidence="3" type="ORF">VHUM_03522</name>
</gene>
<keyword evidence="4" id="KW-1185">Reference proteome</keyword>
<organism evidence="3 4">
    <name type="scientific">Vanrija humicola</name>
    <name type="common">Yeast</name>
    <name type="synonym">Cryptococcus humicola</name>
    <dbReference type="NCBI Taxonomy" id="5417"/>
    <lineage>
        <taxon>Eukaryota</taxon>
        <taxon>Fungi</taxon>
        <taxon>Dikarya</taxon>
        <taxon>Basidiomycota</taxon>
        <taxon>Agaricomycotina</taxon>
        <taxon>Tremellomycetes</taxon>
        <taxon>Trichosporonales</taxon>
        <taxon>Trichosporonaceae</taxon>
        <taxon>Vanrija</taxon>
    </lineage>
</organism>
<dbReference type="EMBL" id="QKWK01000010">
    <property type="protein sequence ID" value="TXT06049.1"/>
    <property type="molecule type" value="Genomic_DNA"/>
</dbReference>
<sequence length="2899" mass="318803">MFLYNRTPAYDAIVERMKKHEQQEAEAGGVGGDSLNSTDSAHTTQTASSSRVNIRQRKASKPTSPRESEEDGDDKPYATTPGDDAEPNGVSWLHEILPVELHIVQGSIVLGSDATPMVFIADFKRANGVVEVTDSRNPVDLHKISTHLSLSDVHILMRTNIDYTGSLLSHGKRVYDEVLKDEPDVAQKPPSTISSFLGFHALAKKFPSIFDPKLSTQPIPGITPDRVWTGLARYRLPDEPGHAKKHQEERQYAKVTQVLNTQQLDITYFVDTPGKVPEVADPRFVDPNDQIGNVEVAPEYGIDVVLHGGLVNYGPWTDRQRDALQKAFNPSIFFDSTPRAKLKPGDERVHSQLVINVNIDDRTTLRIPTREPSKDWLFQGAKTNTERRYGWLDVNVGSNSTVTYTQSQWPSAQGYESMVLLHLDTLEVASSVNLVNFVMAKSCKVSMTMPTPLVWNAQRNWGIDVTLDSPEIVLLREHITLISDLSKDWSSGGTGDFHHFVPMHYNFRLSLVKYHLHLYVNDFNIVDNPRSRDANAFLNIDGPRLDTFVAVSTTRYKPEFSIVPFTIDAKDADVGITLPVWDTHRSFGNGADSIPVGKIGLIDVSGSYRYYSSVKPDHQETLKLHMGAERVVFTAMGWAVRRMFSIKDNYFGNFTQFATMQEYLERFDHSPDSVGDPVVQKYRPGRSDPFVVHLTVDIRDSLVLMSDEIYSAKIGVAIPVPELQIDLKNNEYQMDMSMDAAPTYCVPCEDLDAAFAAAKAPLATTEDIVFIEGIAIKANRLFGPPPKATTYVCMWDIGLDRVSAFLSPEFKDTLAAVGSAVGYNFTDHDNAPTSIYISKTPPDATFVKINTRHVTAVLSTGPTGVAIELPEGLFVDTSSMASKTCRGLTGLGIPSVKAFVVRKREHHRHWEPVGSLSTGLSIDIYRVPKGWQETAQAQQDFLREQDEPTRRIPYLYNAPDDHSLGRHIHGVYAPCPRIKNADWGEHLSDDNTGFKEDDYYDSSSQGTSDGTSDDTGSVMRTKLLRRKRTMSVAASIRPMDRHTERSSLGDESDSVTSISSASTSDALTPAVDLDMPTALETYLRNFHRIQRRADRLFEGAAPPATPDEVSEPPTTLTITDGGIFRFTLSAVSVEVNPDTVTAVKSVGHGLGAVQARPAQLLDQLLTDHVSKVQEDNSVRGSTLYDLNLPAVCARFIVGQFSRPETVMGATIVGARCRITKTPVADSPDSALDVNVDLGSIQLTTTSHAVSTPTLSLLDIPNLELKSTQHPKLLPFVHYSLEGLDVTYGQSPGTKLVQAKVKDFKIRGTPQGVAITSHMVDQWRHVIEDKLPTQRLYTYADLIYDTIRGAEDTGCAATLPSFMYETAYGLHVPDQRNIRLDPGWMTLERFRHFMQSMAARGIYLPLQEPLPTRQDMATSVVTVLARYEVMGGVTEDFVATQPFMRKAFGEDLRAAAPLAMPRVNSCLGIFLLLQAIDIRNYGRLLETGVIAPSVLLVDTANIGVEKQLIWDDHVPSSDLRSTVLVHRISLDVQNSFIPTCQAILTHIDTHRAEIRKNRVVKEVDHASAVAVDVQLAQVGAAVTAGGVRMDISLEQAHGSVKSDRSLLTSAESKRGRHRLEQVDSMVNCALAQVTLRQAASGTEPPDTSLDRAFVVAAARGARFHTASMINSGDEKGATNNLFFGMESIEFDSRPQLKAFYDFGQDWRKIHYPMYLPLLEQVKAVLMRRRTPQSEPPTAPTAPTLASELENAPEKPPLSIDVKVKQANIQVRAAKGLWLGWDLGNVYLNRHGTRDHLQYGLRVEPQTVGAYTTAKRQKNNQSSVIRLPSITSTGSYRKLKKGPHLNAMVNLGMFAGVVKPTVLDRLLSLHQKLGNDLAEVIREYRGQRPVESSPKPKKADEPPMTFRIEAGVAGVRVGLRADDVPSTLMFEALQLKGSASNMESKSLKWSAKAEHVGLSVGRHMDNALLQTTSPLRGPRSVAMTFDISAEETPGTDKAPSKLTVKLSHAHTVMHVAALSEISGLVHSWMTDISVLNNVHSAEVAEVKEQTSKVLKTLEGNSASPAATMDNGDAQETASAGGSVAADNGLESWFASRLLEFHVVGFGMAIPLDEGANLDVRQRAAGAGPALLFSIRVISLTTSKTDTARFKIQQSLLQFVDKFDANSKEHYSGAFHTSSNRMALPSIASEAQLTTTNDSWSVMAHCSATDFNLSLTPEIADGIGRLTDLYERGKEHLSVLEQDYRSQLARNERSDSLAVKYEEAVQDTAARPKQRGNVRMSFRFDSGLVELYCPPSGDAKPGPQRSGTRAKYHQDTFTLPTVSVWVDYTGPSDKPDEQIGSLLINLAVHESQNVLRPTILPFFVELVRRVEKRSKARAARAAPVETPKPLESPVIPFTERVLDQPVIPAPKATGKLRVRITLRIDRSELRLSCAPDSNAYLDLKWESGGFLVSTLIGGKDTTTFAGSVSGVTAYLSHEFAEQGRGCIEAGAKDMAFSFALCNADEKQRGLSVVVDTQVSVKFRLDAYSAWLIFMAVWVDNAPDLELLLSDASAAQPAAAPAPVTGGPKLAMAAIVRFRSIDFDANISVTQARLEMAPIVVRTVSNGEQTEVDLSIGTTQITATGDISGDIRSESLKFHTTRRSSRATDATNPAVLQMAIEGGDLNGNLFIGEMNIVRFQLEPAKVTLADDWREYARSPKNGHVFLDFIVRAGKFSGVLRLPAIPRLLGHFYSIFELLESQNRIAAHRSEAFKKQQKRGAQDRTPMTTVVLSTVPRPGTNSSASSHVKTAQTMRFELAGIDIGIFSDDYDDGTIADWYRFVIGNIAADLKRQEATGGMPQRELELFISSVAWQSTDGRRAAKAETHGISASKLIEAAMKNGHREVVVLPRMVSLLVSFRSSQS</sequence>
<dbReference type="Pfam" id="PF21678">
    <property type="entry name" value="Csf1_N"/>
    <property type="match status" value="1"/>
</dbReference>
<feature type="region of interest" description="Disordered" evidence="1">
    <location>
        <begin position="2058"/>
        <end position="2079"/>
    </location>
</feature>
<evidence type="ECO:0000259" key="2">
    <source>
        <dbReference type="Pfam" id="PF21678"/>
    </source>
</evidence>